<evidence type="ECO:0000256" key="3">
    <source>
        <dbReference type="ARBA" id="ARBA00023012"/>
    </source>
</evidence>
<dbReference type="PANTHER" id="PTHR24421">
    <property type="entry name" value="NITRATE/NITRITE SENSOR PROTEIN NARX-RELATED"/>
    <property type="match status" value="1"/>
</dbReference>
<feature type="transmembrane region" description="Helical" evidence="4">
    <location>
        <begin position="125"/>
        <end position="147"/>
    </location>
</feature>
<dbReference type="Gene3D" id="1.20.5.1930">
    <property type="match status" value="1"/>
</dbReference>
<dbReference type="Pfam" id="PF07730">
    <property type="entry name" value="HisKA_3"/>
    <property type="match status" value="1"/>
</dbReference>
<feature type="transmembrane region" description="Helical" evidence="4">
    <location>
        <begin position="159"/>
        <end position="179"/>
    </location>
</feature>
<keyword evidence="3" id="KW-0902">Two-component regulatory system</keyword>
<keyword evidence="1" id="KW-0808">Transferase</keyword>
<dbReference type="AlphaFoldDB" id="A0AAU2GXM2"/>
<reference evidence="6" key="1">
    <citation type="submission" date="2022-10" db="EMBL/GenBank/DDBJ databases">
        <title>The complete genomes of actinobacterial strains from the NBC collection.</title>
        <authorList>
            <person name="Joergensen T.S."/>
            <person name="Alvarez Arevalo M."/>
            <person name="Sterndorff E.B."/>
            <person name="Faurdal D."/>
            <person name="Vuksanovic O."/>
            <person name="Mourched A.-S."/>
            <person name="Charusanti P."/>
            <person name="Shaw S."/>
            <person name="Blin K."/>
            <person name="Weber T."/>
        </authorList>
    </citation>
    <scope>NUCLEOTIDE SEQUENCE</scope>
    <source>
        <strain evidence="6">NBC_00060</strain>
    </source>
</reference>
<dbReference type="SUPFAM" id="SSF55874">
    <property type="entry name" value="ATPase domain of HSP90 chaperone/DNA topoisomerase II/histidine kinase"/>
    <property type="match status" value="1"/>
</dbReference>
<keyword evidence="4" id="KW-0812">Transmembrane</keyword>
<dbReference type="InterPro" id="IPR011712">
    <property type="entry name" value="Sig_transdc_His_kin_sub3_dim/P"/>
</dbReference>
<keyword evidence="2 6" id="KW-0418">Kinase</keyword>
<dbReference type="InterPro" id="IPR050482">
    <property type="entry name" value="Sensor_HK_TwoCompSys"/>
</dbReference>
<proteinExistence type="predicted"/>
<dbReference type="SMART" id="SM00387">
    <property type="entry name" value="HATPase_c"/>
    <property type="match status" value="1"/>
</dbReference>
<keyword evidence="4" id="KW-1133">Transmembrane helix</keyword>
<feature type="transmembrane region" description="Helical" evidence="4">
    <location>
        <begin position="53"/>
        <end position="73"/>
    </location>
</feature>
<evidence type="ECO:0000256" key="2">
    <source>
        <dbReference type="ARBA" id="ARBA00022777"/>
    </source>
</evidence>
<dbReference type="InterPro" id="IPR003594">
    <property type="entry name" value="HATPase_dom"/>
</dbReference>
<organism evidence="6">
    <name type="scientific">Streptomyces sp. NBC_00060</name>
    <dbReference type="NCBI Taxonomy" id="2975636"/>
    <lineage>
        <taxon>Bacteria</taxon>
        <taxon>Bacillati</taxon>
        <taxon>Actinomycetota</taxon>
        <taxon>Actinomycetes</taxon>
        <taxon>Kitasatosporales</taxon>
        <taxon>Streptomycetaceae</taxon>
        <taxon>Streptomyces</taxon>
    </lineage>
</organism>
<name>A0AAU2GXM2_9ACTN</name>
<dbReference type="GO" id="GO:0000155">
    <property type="term" value="F:phosphorelay sensor kinase activity"/>
    <property type="evidence" value="ECO:0007669"/>
    <property type="project" value="InterPro"/>
</dbReference>
<dbReference type="Pfam" id="PF02518">
    <property type="entry name" value="HATPase_c"/>
    <property type="match status" value="1"/>
</dbReference>
<feature type="transmembrane region" description="Helical" evidence="4">
    <location>
        <begin position="30"/>
        <end position="47"/>
    </location>
</feature>
<sequence>MPRPAQQHGPPPEPEVSLQLNALQALCRQVFLFRLAMIGLGTPFALANSARGIATWLVSGAVLITFMGSYALYRDWERFGPLLLRHPWLLGVDTAFGALLLFTATPDSPLGYVVVCTPLLAGLVYGWRGAGVFAGLQCVILALAYMAQRQHHQPVAPALLLPGFCVLAGAAGVALRGLLLRFGVASRALTEARARLAVEEERARLARELHDSVAKTLYGVALAAEGLAASADRTDPATVRRGATLVARSARRAAAESRELLADLRREPGPDGGVDVLAELAARVRDFAARGEDVGVSYRSLSRDGSAMRVPHPIARQLLTIASEALENAHRHAGPARVDVSAGVVGDVLRISVYDDGRGLPPGTTLDGLRRAGHFGLVGMVERAADLGARIRIGRGEAARGTEVRLDLPLAALGAGRAVERSGV</sequence>
<dbReference type="Gene3D" id="3.30.565.10">
    <property type="entry name" value="Histidine kinase-like ATPase, C-terminal domain"/>
    <property type="match status" value="1"/>
</dbReference>
<evidence type="ECO:0000256" key="1">
    <source>
        <dbReference type="ARBA" id="ARBA00022679"/>
    </source>
</evidence>
<accession>A0AAU2GXM2</accession>
<dbReference type="CDD" id="cd16917">
    <property type="entry name" value="HATPase_UhpB-NarQ-NarX-like"/>
    <property type="match status" value="1"/>
</dbReference>
<evidence type="ECO:0000313" key="6">
    <source>
        <dbReference type="EMBL" id="WTU40623.1"/>
    </source>
</evidence>
<evidence type="ECO:0000259" key="5">
    <source>
        <dbReference type="SMART" id="SM00387"/>
    </source>
</evidence>
<dbReference type="EMBL" id="CP108253">
    <property type="protein sequence ID" value="WTU40623.1"/>
    <property type="molecule type" value="Genomic_DNA"/>
</dbReference>
<feature type="transmembrane region" description="Helical" evidence="4">
    <location>
        <begin position="85"/>
        <end position="105"/>
    </location>
</feature>
<dbReference type="InterPro" id="IPR036890">
    <property type="entry name" value="HATPase_C_sf"/>
</dbReference>
<gene>
    <name evidence="6" type="ORF">OHV25_14010</name>
</gene>
<protein>
    <submittedName>
        <fullName evidence="6">Histidine kinase</fullName>
    </submittedName>
</protein>
<dbReference type="GO" id="GO:0016020">
    <property type="term" value="C:membrane"/>
    <property type="evidence" value="ECO:0007669"/>
    <property type="project" value="InterPro"/>
</dbReference>
<evidence type="ECO:0000256" key="4">
    <source>
        <dbReference type="SAM" id="Phobius"/>
    </source>
</evidence>
<feature type="domain" description="Histidine kinase/HSP90-like ATPase" evidence="5">
    <location>
        <begin position="313"/>
        <end position="412"/>
    </location>
</feature>
<keyword evidence="4" id="KW-0472">Membrane</keyword>
<dbReference type="GO" id="GO:0046983">
    <property type="term" value="F:protein dimerization activity"/>
    <property type="evidence" value="ECO:0007669"/>
    <property type="project" value="InterPro"/>
</dbReference>